<reference evidence="11" key="1">
    <citation type="submission" date="2018-11" db="EMBL/GenBank/DDBJ databases">
        <authorList>
            <person name="Alioto T."/>
            <person name="Alioto T."/>
        </authorList>
    </citation>
    <scope>NUCLEOTIDE SEQUENCE</scope>
</reference>
<dbReference type="GO" id="GO:0032807">
    <property type="term" value="C:DNA ligase IV complex"/>
    <property type="evidence" value="ECO:0007669"/>
    <property type="project" value="TreeGrafter"/>
</dbReference>
<evidence type="ECO:0000256" key="8">
    <source>
        <dbReference type="SAM" id="MobiDB-lite"/>
    </source>
</evidence>
<feature type="domain" description="XRCC4 coiled-coil" evidence="10">
    <location>
        <begin position="121"/>
        <end position="196"/>
    </location>
</feature>
<keyword evidence="12" id="KW-1185">Reference proteome</keyword>
<sequence>MKSLVKLDLLDGNGCFLQTDYQDDGKSGFKLTLIDGIDVWKGQVSEDDLDNLRLAIKMDLNTFTRQTLQALTKSGGKDIVFNYQVKHKKDNSLELIWKKHVPAEDITFQLGRATLKSSTSATDAISSVLNYCIECAKSQQVDIATLQTDNDRLSQERVNALKRLEKCVVAKEELERDLYSKFAAILNSKKEKIRELKESGGVAVNNGDPGPSRTTTTQSTKRPAKQMNYSDDENTTDDEKVTQHSKKAKQSNRSMDDDSLVLEDENEDKPKNVARPRRTRETNKKTPNKPVLPKVSSKDSNTSLSERPSTSRSSERPSSTRKSRASSGNSYDNDADAMLDEI</sequence>
<keyword evidence="5" id="KW-0539">Nucleus</keyword>
<evidence type="ECO:0000256" key="7">
    <source>
        <dbReference type="SAM" id="Coils"/>
    </source>
</evidence>
<dbReference type="InterPro" id="IPR009089">
    <property type="entry name" value="XRCC4_N_sf"/>
</dbReference>
<proteinExistence type="inferred from homology"/>
<dbReference type="GO" id="GO:0006310">
    <property type="term" value="P:DNA recombination"/>
    <property type="evidence" value="ECO:0007669"/>
    <property type="project" value="UniProtKB-KW"/>
</dbReference>
<evidence type="ECO:0000256" key="3">
    <source>
        <dbReference type="ARBA" id="ARBA00023172"/>
    </source>
</evidence>
<evidence type="ECO:0000256" key="2">
    <source>
        <dbReference type="ARBA" id="ARBA00022763"/>
    </source>
</evidence>
<comment type="caution">
    <text evidence="11">The sequence shown here is derived from an EMBL/GenBank/DDBJ whole genome shotgun (WGS) entry which is preliminary data.</text>
</comment>
<feature type="compositionally biased region" description="Low complexity" evidence="8">
    <location>
        <begin position="303"/>
        <end position="312"/>
    </location>
</feature>
<dbReference type="SUPFAM" id="SSF58022">
    <property type="entry name" value="XRCC4, C-terminal oligomerization domain"/>
    <property type="match status" value="1"/>
</dbReference>
<dbReference type="GO" id="GO:0006303">
    <property type="term" value="P:double-strand break repair via nonhomologous end joining"/>
    <property type="evidence" value="ECO:0007669"/>
    <property type="project" value="UniProtKB-ARBA"/>
</dbReference>
<evidence type="ECO:0000256" key="5">
    <source>
        <dbReference type="ARBA" id="ARBA00023242"/>
    </source>
</evidence>
<dbReference type="Gene3D" id="2.170.210.10">
    <property type="entry name" value="DNA double-strand break repair and VJ recombination XRCC4, N-terminal"/>
    <property type="match status" value="1"/>
</dbReference>
<dbReference type="Proteomes" id="UP000596742">
    <property type="component" value="Unassembled WGS sequence"/>
</dbReference>
<dbReference type="InterPro" id="IPR014751">
    <property type="entry name" value="XRCC4-like_C"/>
</dbReference>
<organism evidence="11 12">
    <name type="scientific">Mytilus galloprovincialis</name>
    <name type="common">Mediterranean mussel</name>
    <dbReference type="NCBI Taxonomy" id="29158"/>
    <lineage>
        <taxon>Eukaryota</taxon>
        <taxon>Metazoa</taxon>
        <taxon>Spiralia</taxon>
        <taxon>Lophotrochozoa</taxon>
        <taxon>Mollusca</taxon>
        <taxon>Bivalvia</taxon>
        <taxon>Autobranchia</taxon>
        <taxon>Pteriomorphia</taxon>
        <taxon>Mytilida</taxon>
        <taxon>Mytiloidea</taxon>
        <taxon>Mytilidae</taxon>
        <taxon>Mytilinae</taxon>
        <taxon>Mytilus</taxon>
    </lineage>
</organism>
<dbReference type="Pfam" id="PF21924">
    <property type="entry name" value="XRCC4_CC"/>
    <property type="match status" value="1"/>
</dbReference>
<feature type="coiled-coil region" evidence="7">
    <location>
        <begin position="136"/>
        <end position="163"/>
    </location>
</feature>
<feature type="compositionally biased region" description="Polar residues" evidence="8">
    <location>
        <begin position="212"/>
        <end position="221"/>
    </location>
</feature>
<dbReference type="PANTHER" id="PTHR28559">
    <property type="entry name" value="DNA REPAIR PROTEIN XRCC4"/>
    <property type="match status" value="1"/>
</dbReference>
<dbReference type="EMBL" id="UYJE01005950">
    <property type="protein sequence ID" value="VDI41922.1"/>
    <property type="molecule type" value="Genomic_DNA"/>
</dbReference>
<dbReference type="GO" id="GO:0005958">
    <property type="term" value="C:DNA-dependent protein kinase-DNA ligase 4 complex"/>
    <property type="evidence" value="ECO:0007669"/>
    <property type="project" value="TreeGrafter"/>
</dbReference>
<comment type="similarity">
    <text evidence="6">Belongs to the XRCC4-XLF family. XRCC4 subfamily.</text>
</comment>
<dbReference type="GO" id="GO:0010165">
    <property type="term" value="P:response to X-ray"/>
    <property type="evidence" value="ECO:0007669"/>
    <property type="project" value="TreeGrafter"/>
</dbReference>
<dbReference type="OrthoDB" id="8064436at2759"/>
<evidence type="ECO:0000313" key="11">
    <source>
        <dbReference type="EMBL" id="VDI41922.1"/>
    </source>
</evidence>
<accession>A0A8B6EY82</accession>
<keyword evidence="4" id="KW-0234">DNA repair</keyword>
<dbReference type="CDD" id="cd22283">
    <property type="entry name" value="HD_XRCC4_N"/>
    <property type="match status" value="1"/>
</dbReference>
<feature type="domain" description="XRCC4 N-terminal" evidence="9">
    <location>
        <begin position="15"/>
        <end position="115"/>
    </location>
</feature>
<feature type="compositionally biased region" description="Acidic residues" evidence="8">
    <location>
        <begin position="257"/>
        <end position="267"/>
    </location>
</feature>
<protein>
    <submittedName>
        <fullName evidence="11">DNA-repair protein XRCC4</fullName>
    </submittedName>
</protein>
<evidence type="ECO:0000256" key="1">
    <source>
        <dbReference type="ARBA" id="ARBA00004123"/>
    </source>
</evidence>
<dbReference type="Gene3D" id="1.20.5.370">
    <property type="match status" value="1"/>
</dbReference>
<keyword evidence="3" id="KW-0233">DNA recombination</keyword>
<name>A0A8B6EY82_MYTGA</name>
<evidence type="ECO:0000256" key="4">
    <source>
        <dbReference type="ARBA" id="ARBA00023204"/>
    </source>
</evidence>
<evidence type="ECO:0000259" key="9">
    <source>
        <dbReference type="Pfam" id="PF06632"/>
    </source>
</evidence>
<dbReference type="InterPro" id="IPR053961">
    <property type="entry name" value="XRCC4_N"/>
</dbReference>
<feature type="compositionally biased region" description="Acidic residues" evidence="8">
    <location>
        <begin position="333"/>
        <end position="342"/>
    </location>
</feature>
<dbReference type="InterPro" id="IPR053962">
    <property type="entry name" value="XRCC4_CC"/>
</dbReference>
<dbReference type="InterPro" id="IPR038051">
    <property type="entry name" value="XRCC4-like_N_sf"/>
</dbReference>
<keyword evidence="2" id="KW-0227">DNA damage</keyword>
<evidence type="ECO:0000256" key="6">
    <source>
        <dbReference type="ARBA" id="ARBA00025728"/>
    </source>
</evidence>
<dbReference type="PANTHER" id="PTHR28559:SF1">
    <property type="entry name" value="DNA REPAIR PROTEIN XRCC4"/>
    <property type="match status" value="1"/>
</dbReference>
<gene>
    <name evidence="11" type="ORF">MGAL_10B091545</name>
</gene>
<comment type="subcellular location">
    <subcellularLocation>
        <location evidence="1">Nucleus</location>
    </subcellularLocation>
</comment>
<keyword evidence="7" id="KW-0175">Coiled coil</keyword>
<dbReference type="AlphaFoldDB" id="A0A8B6EY82"/>
<evidence type="ECO:0000259" key="10">
    <source>
        <dbReference type="Pfam" id="PF21924"/>
    </source>
</evidence>
<evidence type="ECO:0000313" key="12">
    <source>
        <dbReference type="Proteomes" id="UP000596742"/>
    </source>
</evidence>
<dbReference type="SUPFAM" id="SSF50809">
    <property type="entry name" value="XRCC4, N-terminal domain"/>
    <property type="match status" value="1"/>
</dbReference>
<dbReference type="InterPro" id="IPR010585">
    <property type="entry name" value="DNA_repair_prot_XRCC4"/>
</dbReference>
<dbReference type="Pfam" id="PF06632">
    <property type="entry name" value="XRCC4"/>
    <property type="match status" value="1"/>
</dbReference>
<dbReference type="GO" id="GO:0003677">
    <property type="term" value="F:DNA binding"/>
    <property type="evidence" value="ECO:0007669"/>
    <property type="project" value="InterPro"/>
</dbReference>
<feature type="region of interest" description="Disordered" evidence="8">
    <location>
        <begin position="199"/>
        <end position="342"/>
    </location>
</feature>